<reference evidence="2 3" key="1">
    <citation type="submission" date="2021-12" db="EMBL/GenBank/DDBJ databases">
        <title>Discovery of the Pendulisporaceae a myxobacterial family with distinct sporulation behavior and unique specialized metabolism.</title>
        <authorList>
            <person name="Garcia R."/>
            <person name="Popoff A."/>
            <person name="Bader C.D."/>
            <person name="Loehr J."/>
            <person name="Walesch S."/>
            <person name="Walt C."/>
            <person name="Boldt J."/>
            <person name="Bunk B."/>
            <person name="Haeckl F.J.F.P.J."/>
            <person name="Gunesch A.P."/>
            <person name="Birkelbach J."/>
            <person name="Nuebel U."/>
            <person name="Pietschmann T."/>
            <person name="Bach T."/>
            <person name="Mueller R."/>
        </authorList>
    </citation>
    <scope>NUCLEOTIDE SEQUENCE [LARGE SCALE GENOMIC DNA]</scope>
    <source>
        <strain evidence="2 3">MSr11954</strain>
    </source>
</reference>
<evidence type="ECO:0000313" key="2">
    <source>
        <dbReference type="EMBL" id="WXB17630.1"/>
    </source>
</evidence>
<protein>
    <submittedName>
        <fullName evidence="2">Uncharacterized protein</fullName>
    </submittedName>
</protein>
<dbReference type="Proteomes" id="UP001370348">
    <property type="component" value="Chromosome"/>
</dbReference>
<keyword evidence="3" id="KW-1185">Reference proteome</keyword>
<sequence length="489" mass="49596">MSVAFPSKIGVTAGVVAALAVLANCLDDPRKDDPVRVTNSCTKGALSTDPSSPQSTLRAFLDASEQLLVRATATEAELRDACNALDVELGLPTGTDAVTACKSIGARVEEVSKKGPIPNPGLPQWAELRFAPDCTVAPEALGQCISSCAGPCETAKCEAGQLAAPCYGECKGLCLTEGEDIPCNGSCVGEIPIDGEPTTCSGECQGVCTGADWSARCTGSCAGAFRGSCAGTCTGQCDGQPINTDPTDAGTDGRAPGDGGSSEAPSLVEPPPTNADGNCKGLCVGVCSKGANGYCHGAPCLDFPSSGAPALAPFSGGNCFSGGCGGLCKTGFGSGATKLCRGKCTQKKAQCDGLCLGECSGTQGAAPLICKGKLRCNQNVECENACQARAQLATTCAEPRTLEMYAITDPALLAAFQRHGAKLAKPISELRILRTAFGFLGRRAYGDFVTIGLRGDLARACVAKAVANVADADVAIRAIITADPTVRKL</sequence>
<dbReference type="EMBL" id="CP089984">
    <property type="protein sequence ID" value="WXB17630.1"/>
    <property type="molecule type" value="Genomic_DNA"/>
</dbReference>
<evidence type="ECO:0000256" key="1">
    <source>
        <dbReference type="SAM" id="MobiDB-lite"/>
    </source>
</evidence>
<name>A0ABZ2M3W2_9BACT</name>
<organism evidence="2 3">
    <name type="scientific">Pendulispora albinea</name>
    <dbReference type="NCBI Taxonomy" id="2741071"/>
    <lineage>
        <taxon>Bacteria</taxon>
        <taxon>Pseudomonadati</taxon>
        <taxon>Myxococcota</taxon>
        <taxon>Myxococcia</taxon>
        <taxon>Myxococcales</taxon>
        <taxon>Sorangiineae</taxon>
        <taxon>Pendulisporaceae</taxon>
        <taxon>Pendulispora</taxon>
    </lineage>
</organism>
<proteinExistence type="predicted"/>
<evidence type="ECO:0000313" key="3">
    <source>
        <dbReference type="Proteomes" id="UP001370348"/>
    </source>
</evidence>
<feature type="region of interest" description="Disordered" evidence="1">
    <location>
        <begin position="244"/>
        <end position="272"/>
    </location>
</feature>
<accession>A0ABZ2M3W2</accession>
<gene>
    <name evidence="2" type="ORF">LZC94_10190</name>
</gene>
<dbReference type="RefSeq" id="WP_394827264.1">
    <property type="nucleotide sequence ID" value="NZ_CP089984.1"/>
</dbReference>